<feature type="domain" description="DUF3638" evidence="8">
    <location>
        <begin position="1897"/>
        <end position="2119"/>
    </location>
</feature>
<evidence type="ECO:0000313" key="11">
    <source>
        <dbReference type="EMBL" id="WZH46546.1"/>
    </source>
</evidence>
<gene>
    <name evidence="11" type="ORF">QYS62_007626</name>
</gene>
<dbReference type="InterPro" id="IPR027417">
    <property type="entry name" value="P-loop_NTPase"/>
</dbReference>
<name>A0ABZ2X0H8_9HYPO</name>
<keyword evidence="6" id="KW-0788">Thiol protease</keyword>
<evidence type="ECO:0000313" key="12">
    <source>
        <dbReference type="Proteomes" id="UP001489902"/>
    </source>
</evidence>
<organism evidence="11 12">
    <name type="scientific">Fusarium acuminatum</name>
    <dbReference type="NCBI Taxonomy" id="5515"/>
    <lineage>
        <taxon>Eukaryota</taxon>
        <taxon>Fungi</taxon>
        <taxon>Dikarya</taxon>
        <taxon>Ascomycota</taxon>
        <taxon>Pezizomycotina</taxon>
        <taxon>Sordariomycetes</taxon>
        <taxon>Hypocreomycetidae</taxon>
        <taxon>Hypocreales</taxon>
        <taxon>Nectriaceae</taxon>
        <taxon>Fusarium</taxon>
        <taxon>Fusarium tricinctum species complex</taxon>
    </lineage>
</organism>
<dbReference type="InterPro" id="IPR051346">
    <property type="entry name" value="OTU_Deubiquitinase"/>
</dbReference>
<dbReference type="Proteomes" id="UP001489902">
    <property type="component" value="Chromosome 4"/>
</dbReference>
<dbReference type="Pfam" id="PF12359">
    <property type="entry name" value="DUF3645"/>
    <property type="match status" value="1"/>
</dbReference>
<evidence type="ECO:0000256" key="2">
    <source>
        <dbReference type="ARBA" id="ARBA00012759"/>
    </source>
</evidence>
<sequence>MPVVRPVGRPYSGQSGAPAASSSKPSPTVRGEYEPLSLNDALYNHLVLPPQLPHRQDSNLIAIENAVTDRLLASVKHLRDLPNNDLSYVWSSVERGLLATKSIHPGGHVDRTSLVRELNDLFGESDFLVVYVRSQNCALYIRRSQDPALGASVVFEAFETSARNEDVLATDNALQWDFPGCAVAIPLQIYRDDGFISTLANFLDNASRESLTAFSAHALKAGTSMPEYRNTSEPALVSSMLMAILQQNGRRLAPTLLQKMVRDDVCWKNAEKPWKRLPYWLVLRVAVSRYLSQRLGGEIGRVEYKFLLAHLFSEFLTHVQRSGIRIDRLDFLKKKICRRLVKLDVDNDRSQNSQVTDRIEYLFLGLGPGIQNSVSKAALFIEASWKQQKLAMTKSIPPLPKQAAFGDTKLDLKLSRQTLHKIWQGYSRPIKFNLGQQNSVSVAEAAKQHLMSFALEHFKLIKKEMTQNTFCDETSYSPRSVIEKASSLVNNYLVQASGVYQNIPELKSTLILNVMDLWVSMDKAICSLYPILGEFHPIFRPEMLDVLLLSTVTEMKRLQKIQVYLQDRIAACEGPVSIFDDPVRGSFGHRVYDSSEMSNEMKDLHESIEKWATNLRNAKEQEWKTKSQEYTRLSKSIDESTCVYQVDDNNPLTPGYHDPDCRRCYLKRQLARIRIQAYEHPLPSDPFVAKAVIFELVCPQTLATYRDVTWTIIARLALQGEEGIDPKCWVRDYQQLHQFSNDSLMSCSLASVTKPSLQCGPLDSSGSTFRLIHEAFRDPSFCKRLLQQLSLRLDSLFANWRETYVMETVITFTLRMLDFSWASGLQDISEEAMSLLLRARNACVRWFKLLRTESYKVNDAEAAQRFQQYSLWAALLCKRTFTPLTYGPLELDDCALETYIQSSIMLNDNLVVKLESLPQLLQHAIIRDIRLSYKLAQLISESVLRNPEVFRLSLREMWPEEEGCPRAFYQIQLEPDALHWISCRSKAAEDANEQTVFYNCVQGVLLVDGRPIGKLPEDPKQSLVLNELFGNQSLLTYPSDRRAMQNLRNGEVLITRRARPWPDDNFKWYTLSLKDSTCARPRVYKGFPTKDYVINTYSPLFNRVTRILDSFEDRDKILVYQPGGNRNLTVELRRLNILFYTNKNRLLESPQLQCQIDINQDAGTWYGLRSKLVCTSLTNPMHRFILVPLGTPSAQSEGCHVVVRIRPDGKYGRFSINTTLGRIDCAPEPTLVFMKALLHASTSFLLPDPLTGRTGTEEAIQWLQAGISQPWSPLTPPSIQVLQRIAQLTPRRVYYPTDLKVMRTDYWIESLPVRLQSSEFRPIVDQILQESATLATFATKDQSTVEQPQLASPGESHLHARVIFRQNAVERYLGDASCRAQPVNQKYIPRDRPSVANIMHRNVLEVAQLIRKWPQGFKTTDCLAQLLSQGSTVGGFLAPFEATSLNEKLKVNVLQCWGSLIRFARENTDRYKLMYLFGQMSFNLDANMPLLRTLIASAVFGELKELDLPQWDGFDHFQPNQAPQLDYLLQLLKPHRVAPAEDDAMGLGQYSSGKLLRKLQIERAKYESKVEEDCKFLANHLLSQWPCLEPNVADLSRSLLVDIGPALEVIRPEWKRLFMNRDLAEHLNNFQSILDRHTLEDRYEPPPVPTSEEVFSVRIRGGEIINLRQLLAKPYSTLKITVAKQRTPVNSSTDRPFLSTSDFPQGLANFTNSHWAGVSKRDSVLLPTSRDVTESVMKLNSIAQRLGESNSTVRKRYAEDFQKSLAAFQRLDNSQNLKGSMKMRDSAVKLSSEVVENDFVAICSALDTPNPTVCSRRRIVWLKAGDLWPIVTKATLLSSLGSVASTTQGSGFGSGMRKAILGMGIDITKYQREVRLHDLALKKAPGRYHEEESNKGHSNWSPEEYPDWLLLEIESNMMIRPVQIDVALATISPLSGSNSVLQMNMGQGKTSCIIPMAAATLANKKQLVRVIVPKALLQQTAQLLQARLGGILGRGIRHVPFSRRTPTTEKNIRAYHSIHRQMLKSAGIMICQPEHHMSFMLSGRQRLLDEQPAQAGPMIKVQEWLTRVSRDILDESDYTLAVRTQLIYPSGSQTTVDGHPHRWLVAEAVLRLVDSHLCDLSHVFPHSISVIRRKGGGFPFVFFLRQDVEDELVSRLTADICHGAGGILPMTEQAMATKDRVAVKDFISSVRPRSSSISHIRTFSPDKPSLRQTIYLLRGLLVNRILMMTLKKRWNVEYGLHPHRDPIAVPFHAKGVPSDQSEWGHPDVAILFTCLAFYYDGVNLSQLRQSLEHILKSDDPSTEYDNWTKSTENFPSSLKAWNSINVDDEMQLGEIWKVVRYNEVVVDYFLNNFVFPRHAKQFEVKLQSNGWDIPLSPLSTVSDDQSSSEKPLSTGFSGTNDNRTMLPLNIEQHDLPSLQHTSAEVLTYLLHPRNRRCILPQDVQISSYLGRSSEMDLLKCLKNKSIHILIDAGAQILEMDNITLVEHWLRVDTHAVAGLYFDQENKPWILTREGQRTPLLASPFADDLTKCLIYLDEAHTRGTDLRLPPDAKGALTLRLGQTKDHTVQGN</sequence>
<evidence type="ECO:0000259" key="8">
    <source>
        <dbReference type="Pfam" id="PF12340"/>
    </source>
</evidence>
<accession>A0ABZ2X0H8</accession>
<feature type="domain" description="DUF3645" evidence="9">
    <location>
        <begin position="2241"/>
        <end position="2273"/>
    </location>
</feature>
<feature type="region of interest" description="Disordered" evidence="7">
    <location>
        <begin position="1"/>
        <end position="31"/>
    </location>
</feature>
<evidence type="ECO:0000259" key="10">
    <source>
        <dbReference type="Pfam" id="PF20255"/>
    </source>
</evidence>
<proteinExistence type="predicted"/>
<keyword evidence="5" id="KW-0378">Hydrolase</keyword>
<dbReference type="Pfam" id="PF20255">
    <property type="entry name" value="DUF6606"/>
    <property type="match status" value="1"/>
</dbReference>
<evidence type="ECO:0000256" key="1">
    <source>
        <dbReference type="ARBA" id="ARBA00000707"/>
    </source>
</evidence>
<dbReference type="Pfam" id="PF12340">
    <property type="entry name" value="DUF3638"/>
    <property type="match status" value="1"/>
</dbReference>
<evidence type="ECO:0000256" key="6">
    <source>
        <dbReference type="ARBA" id="ARBA00022807"/>
    </source>
</evidence>
<dbReference type="InterPro" id="IPR022105">
    <property type="entry name" value="DUF3645"/>
</dbReference>
<feature type="domain" description="DUF6606" evidence="10">
    <location>
        <begin position="42"/>
        <end position="316"/>
    </location>
</feature>
<dbReference type="EC" id="3.4.19.12" evidence="2"/>
<dbReference type="InterPro" id="IPR022099">
    <property type="entry name" value="DUF3638"/>
</dbReference>
<dbReference type="SUPFAM" id="SSF52540">
    <property type="entry name" value="P-loop containing nucleoside triphosphate hydrolases"/>
    <property type="match status" value="1"/>
</dbReference>
<keyword evidence="12" id="KW-1185">Reference proteome</keyword>
<dbReference type="InterPro" id="IPR046541">
    <property type="entry name" value="DUF6606"/>
</dbReference>
<evidence type="ECO:0000256" key="7">
    <source>
        <dbReference type="SAM" id="MobiDB-lite"/>
    </source>
</evidence>
<reference evidence="11 12" key="1">
    <citation type="submission" date="2024-04" db="EMBL/GenBank/DDBJ databases">
        <title>Complete genome sequence of Fusarium acuminatum.</title>
        <authorList>
            <person name="Lan B."/>
        </authorList>
    </citation>
    <scope>NUCLEOTIDE SEQUENCE [LARGE SCALE GENOMIC DNA]</scope>
    <source>
        <strain evidence="11">1A</strain>
    </source>
</reference>
<evidence type="ECO:0000256" key="5">
    <source>
        <dbReference type="ARBA" id="ARBA00022801"/>
    </source>
</evidence>
<dbReference type="Gene3D" id="3.40.50.300">
    <property type="entry name" value="P-loop containing nucleotide triphosphate hydrolases"/>
    <property type="match status" value="1"/>
</dbReference>
<evidence type="ECO:0000256" key="3">
    <source>
        <dbReference type="ARBA" id="ARBA00022670"/>
    </source>
</evidence>
<dbReference type="PANTHER" id="PTHR13367">
    <property type="entry name" value="UBIQUITIN THIOESTERASE"/>
    <property type="match status" value="1"/>
</dbReference>
<comment type="catalytic activity">
    <reaction evidence="1">
        <text>Thiol-dependent hydrolysis of ester, thioester, amide, peptide and isopeptide bonds formed by the C-terminal Gly of ubiquitin (a 76-residue protein attached to proteins as an intracellular targeting signal).</text>
        <dbReference type="EC" id="3.4.19.12"/>
    </reaction>
</comment>
<keyword evidence="4" id="KW-0833">Ubl conjugation pathway</keyword>
<protein>
    <recommendedName>
        <fullName evidence="2">ubiquitinyl hydrolase 1</fullName>
        <ecNumber evidence="2">3.4.19.12</ecNumber>
    </recommendedName>
</protein>
<dbReference type="PANTHER" id="PTHR13367:SF32">
    <property type="entry name" value="DUF6606 DOMAIN-CONTAINING PROTEIN"/>
    <property type="match status" value="1"/>
</dbReference>
<dbReference type="EMBL" id="CP151263">
    <property type="protein sequence ID" value="WZH46546.1"/>
    <property type="molecule type" value="Genomic_DNA"/>
</dbReference>
<evidence type="ECO:0000259" key="9">
    <source>
        <dbReference type="Pfam" id="PF12359"/>
    </source>
</evidence>
<keyword evidence="3" id="KW-0645">Protease</keyword>
<evidence type="ECO:0000256" key="4">
    <source>
        <dbReference type="ARBA" id="ARBA00022786"/>
    </source>
</evidence>
<feature type="compositionally biased region" description="Low complexity" evidence="7">
    <location>
        <begin position="12"/>
        <end position="27"/>
    </location>
</feature>